<comment type="caution">
    <text evidence="2">The sequence shown here is derived from an EMBL/GenBank/DDBJ whole genome shotgun (WGS) entry which is preliminary data.</text>
</comment>
<evidence type="ECO:0000313" key="3">
    <source>
        <dbReference type="Proteomes" id="UP001634394"/>
    </source>
</evidence>
<dbReference type="PANTHER" id="PTHR34756:SF1">
    <property type="entry name" value="CELL DIVISION CYCLE-ASSOCIATED PROTEIN 3"/>
    <property type="match status" value="1"/>
</dbReference>
<evidence type="ECO:0000313" key="2">
    <source>
        <dbReference type="EMBL" id="KAL3862269.1"/>
    </source>
</evidence>
<feature type="region of interest" description="Disordered" evidence="1">
    <location>
        <begin position="151"/>
        <end position="195"/>
    </location>
</feature>
<dbReference type="EMBL" id="JBJQND010000011">
    <property type="protein sequence ID" value="KAL3862269.1"/>
    <property type="molecule type" value="Genomic_DNA"/>
</dbReference>
<evidence type="ECO:0000256" key="1">
    <source>
        <dbReference type="SAM" id="MobiDB-lite"/>
    </source>
</evidence>
<protein>
    <submittedName>
        <fullName evidence="2">Uncharacterized protein</fullName>
    </submittedName>
</protein>
<organism evidence="2 3">
    <name type="scientific">Sinanodonta woodiana</name>
    <name type="common">Chinese pond mussel</name>
    <name type="synonym">Anodonta woodiana</name>
    <dbReference type="NCBI Taxonomy" id="1069815"/>
    <lineage>
        <taxon>Eukaryota</taxon>
        <taxon>Metazoa</taxon>
        <taxon>Spiralia</taxon>
        <taxon>Lophotrochozoa</taxon>
        <taxon>Mollusca</taxon>
        <taxon>Bivalvia</taxon>
        <taxon>Autobranchia</taxon>
        <taxon>Heteroconchia</taxon>
        <taxon>Palaeoheterodonta</taxon>
        <taxon>Unionida</taxon>
        <taxon>Unionoidea</taxon>
        <taxon>Unionidae</taxon>
        <taxon>Unioninae</taxon>
        <taxon>Sinanodonta</taxon>
    </lineage>
</organism>
<reference evidence="2 3" key="1">
    <citation type="submission" date="2024-11" db="EMBL/GenBank/DDBJ databases">
        <title>Chromosome-level genome assembly of the freshwater bivalve Anodonta woodiana.</title>
        <authorList>
            <person name="Chen X."/>
        </authorList>
    </citation>
    <scope>NUCLEOTIDE SEQUENCE [LARGE SCALE GENOMIC DNA]</scope>
    <source>
        <strain evidence="2">MN2024</strain>
        <tissue evidence="2">Gills</tissue>
    </source>
</reference>
<gene>
    <name evidence="2" type="ORF">ACJMK2_008251</name>
</gene>
<name>A0ABD3VKZ9_SINWO</name>
<dbReference type="Proteomes" id="UP001634394">
    <property type="component" value="Unassembled WGS sequence"/>
</dbReference>
<proteinExistence type="predicted"/>
<dbReference type="AlphaFoldDB" id="A0ABD3VKZ9"/>
<keyword evidence="3" id="KW-1185">Reference proteome</keyword>
<sequence length="260" mass="29083">MGSNNSHHQQADYTTPERRDSYARILGFDPRSPTANINRTPIIVLKTPDDMIDPRSPTYGIIRTPIILDNIAEQDRDPRSPTPGIERTPLSNILPVEKIDGAKEIVEDSTLVPQLVTDVDSMVHLSVEMNTCENSPDTINETSLQNMSLAESNEGMRQVLSNPPLPSFSDKSSSNKGNSAQRKKSRAAQPKELFPKQRVSVSFNKDIIRSPLSTRILDMNSPRQIVQRNQSKKVENARSCQIESVNSRFIANDKENNYIG</sequence>
<dbReference type="InterPro" id="IPR038832">
    <property type="entry name" value="CDCA3"/>
</dbReference>
<dbReference type="PANTHER" id="PTHR34756">
    <property type="entry name" value="CELL DIVISION CYCLE-ASSOCIATED PROTEIN 3"/>
    <property type="match status" value="1"/>
</dbReference>
<accession>A0ABD3VKZ9</accession>
<feature type="compositionally biased region" description="Polar residues" evidence="1">
    <location>
        <begin position="169"/>
        <end position="180"/>
    </location>
</feature>